<organism evidence="2 3">
    <name type="scientific">Romanomermis culicivorax</name>
    <name type="common">Nematode worm</name>
    <dbReference type="NCBI Taxonomy" id="13658"/>
    <lineage>
        <taxon>Eukaryota</taxon>
        <taxon>Metazoa</taxon>
        <taxon>Ecdysozoa</taxon>
        <taxon>Nematoda</taxon>
        <taxon>Enoplea</taxon>
        <taxon>Dorylaimia</taxon>
        <taxon>Mermithida</taxon>
        <taxon>Mermithoidea</taxon>
        <taxon>Mermithidae</taxon>
        <taxon>Romanomermis</taxon>
    </lineage>
</organism>
<keyword evidence="2" id="KW-1185">Reference proteome</keyword>
<proteinExistence type="predicted"/>
<evidence type="ECO:0000313" key="3">
    <source>
        <dbReference type="WBParaSite" id="nRc.2.0.1.t27362-RA"/>
    </source>
</evidence>
<sequence length="71" mass="7973">MEGVFDRGEFNKCVTLHKKLSRLGNYPRDEFFKAVFASAFTNNGAITHNQRRDDADVSNVNLSDGGNDHLN</sequence>
<name>A0A915JMN9_ROMCU</name>
<dbReference type="Proteomes" id="UP000887565">
    <property type="component" value="Unplaced"/>
</dbReference>
<accession>A0A915JMN9</accession>
<protein>
    <submittedName>
        <fullName evidence="3">Uncharacterized protein</fullName>
    </submittedName>
</protein>
<feature type="region of interest" description="Disordered" evidence="1">
    <location>
        <begin position="47"/>
        <end position="71"/>
    </location>
</feature>
<evidence type="ECO:0000313" key="2">
    <source>
        <dbReference type="Proteomes" id="UP000887565"/>
    </source>
</evidence>
<evidence type="ECO:0000256" key="1">
    <source>
        <dbReference type="SAM" id="MobiDB-lite"/>
    </source>
</evidence>
<dbReference type="AlphaFoldDB" id="A0A915JMN9"/>
<dbReference type="WBParaSite" id="nRc.2.0.1.t27362-RA">
    <property type="protein sequence ID" value="nRc.2.0.1.t27362-RA"/>
    <property type="gene ID" value="nRc.2.0.1.g27362"/>
</dbReference>
<reference evidence="3" key="1">
    <citation type="submission" date="2022-11" db="UniProtKB">
        <authorList>
            <consortium name="WormBaseParasite"/>
        </authorList>
    </citation>
    <scope>IDENTIFICATION</scope>
</reference>